<evidence type="ECO:0008006" key="4">
    <source>
        <dbReference type="Google" id="ProtNLM"/>
    </source>
</evidence>
<accession>A0ABS6HA15</accession>
<sequence>MTPTIARIRRGRTRRARADEYEAYNYEVGVRPLIGVALGVQTLREDRGAETEFVTISYWDSFEAMARFTGGDPADIHHLPRDKEFLVELPREVQILRLRHHHGTTAGGDLTPSGSATVPGHPNRSPVLAR</sequence>
<dbReference type="RefSeq" id="WP_216877530.1">
    <property type="nucleotide sequence ID" value="NZ_JAERQM010000005.1"/>
</dbReference>
<evidence type="ECO:0000313" key="2">
    <source>
        <dbReference type="EMBL" id="MBU8545523.1"/>
    </source>
</evidence>
<dbReference type="Proteomes" id="UP000689967">
    <property type="component" value="Unassembled WGS sequence"/>
</dbReference>
<keyword evidence="3" id="KW-1185">Reference proteome</keyword>
<comment type="caution">
    <text evidence="2">The sequence shown here is derived from an EMBL/GenBank/DDBJ whole genome shotgun (WGS) entry which is preliminary data.</text>
</comment>
<proteinExistence type="predicted"/>
<feature type="region of interest" description="Disordered" evidence="1">
    <location>
        <begin position="100"/>
        <end position="130"/>
    </location>
</feature>
<gene>
    <name evidence="2" type="ORF">JJQ90_17495</name>
</gene>
<evidence type="ECO:0000313" key="3">
    <source>
        <dbReference type="Proteomes" id="UP000689967"/>
    </source>
</evidence>
<name>A0ABS6HA15_9PROT</name>
<reference evidence="2 3" key="1">
    <citation type="submission" date="2021-01" db="EMBL/GenBank/DDBJ databases">
        <title>Roseomonas sp. nov, a bacterium isolated from an oil production mixture in Yumen Oilfield.</title>
        <authorList>
            <person name="Wu D."/>
        </authorList>
    </citation>
    <scope>NUCLEOTIDE SEQUENCE [LARGE SCALE GENOMIC DNA]</scope>
    <source>
        <strain evidence="2 3">ROY-5-3</strain>
    </source>
</reference>
<protein>
    <recommendedName>
        <fullName evidence="4">Antibiotic biosynthesis monooxygenase</fullName>
    </recommendedName>
</protein>
<evidence type="ECO:0000256" key="1">
    <source>
        <dbReference type="SAM" id="MobiDB-lite"/>
    </source>
</evidence>
<dbReference type="EMBL" id="JAERQM010000005">
    <property type="protein sequence ID" value="MBU8545523.1"/>
    <property type="molecule type" value="Genomic_DNA"/>
</dbReference>
<organism evidence="2 3">
    <name type="scientific">Falsiroseomonas oleicola</name>
    <dbReference type="NCBI Taxonomy" id="2801474"/>
    <lineage>
        <taxon>Bacteria</taxon>
        <taxon>Pseudomonadati</taxon>
        <taxon>Pseudomonadota</taxon>
        <taxon>Alphaproteobacteria</taxon>
        <taxon>Acetobacterales</taxon>
        <taxon>Roseomonadaceae</taxon>
        <taxon>Falsiroseomonas</taxon>
    </lineage>
</organism>